<protein>
    <submittedName>
        <fullName evidence="2">sn-glycerol-3-phosphate ABC transporter substrate-binding protein</fullName>
    </submittedName>
</protein>
<reference evidence="2 3" key="1">
    <citation type="submission" date="2017-11" db="EMBL/GenBank/DDBJ databases">
        <title>Genome sequence of Entomoplasma melaleucae M1 (ATCC 49191).</title>
        <authorList>
            <person name="Lo W.-S."/>
            <person name="Gasparich G.E."/>
            <person name="Kuo C.-H."/>
        </authorList>
    </citation>
    <scope>NUCLEOTIDE SEQUENCE [LARGE SCALE GENOMIC DNA]</scope>
    <source>
        <strain evidence="2 3">M1</strain>
    </source>
</reference>
<dbReference type="Proteomes" id="UP000231896">
    <property type="component" value="Chromosome"/>
</dbReference>
<dbReference type="RefSeq" id="WP_028123933.1">
    <property type="nucleotide sequence ID" value="NZ_CP024964.1"/>
</dbReference>
<dbReference type="PROSITE" id="PS51257">
    <property type="entry name" value="PROKAR_LIPOPROTEIN"/>
    <property type="match status" value="1"/>
</dbReference>
<dbReference type="EMBL" id="CP024964">
    <property type="protein sequence ID" value="ATZ17624.1"/>
    <property type="molecule type" value="Genomic_DNA"/>
</dbReference>
<organism evidence="2 3">
    <name type="scientific">Mesoplasma melaleucae</name>
    <dbReference type="NCBI Taxonomy" id="81459"/>
    <lineage>
        <taxon>Bacteria</taxon>
        <taxon>Bacillati</taxon>
        <taxon>Mycoplasmatota</taxon>
        <taxon>Mollicutes</taxon>
        <taxon>Entomoplasmatales</taxon>
        <taxon>Entomoplasmataceae</taxon>
        <taxon>Mesoplasma</taxon>
    </lineage>
</organism>
<keyword evidence="3" id="KW-1185">Reference proteome</keyword>
<gene>
    <name evidence="2" type="primary">ugpB</name>
    <name evidence="2" type="ORF">EMELA_v1c00320</name>
</gene>
<dbReference type="OrthoDB" id="391603at2"/>
<accession>A0A2K8NV29</accession>
<sequence length="692" mass="76320">MKKLLAIGLSLSIVASSATLAVSCGPGNTKNVQLWLLQESASATSKINSAYAQLVKDYNKQAKAAGKLQVDFKWKASGAINKTMITDKAKLPDLYVSYPDAVSYYKVASTTKDLVRDMKKTYGSNYEKDIQNGFVDPVFLTEGTIGEDINVLPYFKSLDFSTINLNLFREVYTILVTGSNDYTADEGKAMTDQINAYNAIRAKRTSNSNEQKNSDLSDIKIFGKIDAQGKVVVTKEQVQDMQDAFGGESAITALKERFDGKKGSEVINEIKAINARHSEILPFIRAINAGLTFNEGVDAIAQAKSDKNGKYAKMTTKTTNQHYAIAIDSLTNKFFMDYASQSGKTVADTTSADSDFIYTVNPNFDKKEATVTLDKESQAYKNTTSFLQELKNIALQNNNATNTDIAAQWDGVFLSGKMDASAKLYVSEYFNSGSTLYSSGSTAGMWAYQSSTNLNRYDILVTSAINAEGNQGYFLSQGPGIAGFNSQGSNAAEKEKTVTDFLNYIYKANVQAASSIQSGYLPSTKDGMSVFEKYHTEKFNVNTGEWNVDLDAETNADLKAEVERLESTYNFKFAPITAVDSNDIIVGKWLTNDMLVDYFGFNNQGVMDPRVMKNNLKYVIGTLNILGDGIRNSFDSALKTGTKTLMNLNDNPGTNFSELFTIGKENYNVSKWIYEKRNDLISDIYVNPKNKK</sequence>
<feature type="signal peptide" evidence="1">
    <location>
        <begin position="1"/>
        <end position="21"/>
    </location>
</feature>
<keyword evidence="1" id="KW-0732">Signal</keyword>
<name>A0A2K8NV29_9MOLU</name>
<dbReference type="AlphaFoldDB" id="A0A2K8NV29"/>
<dbReference type="KEGG" id="eml:EMELA_v1c00320"/>
<feature type="chain" id="PRO_5014603458" evidence="1">
    <location>
        <begin position="22"/>
        <end position="692"/>
    </location>
</feature>
<proteinExistence type="predicted"/>
<evidence type="ECO:0000313" key="3">
    <source>
        <dbReference type="Proteomes" id="UP000231896"/>
    </source>
</evidence>
<dbReference type="STRING" id="1408435.GCA_000685885_00164"/>
<evidence type="ECO:0000313" key="2">
    <source>
        <dbReference type="EMBL" id="ATZ17624.1"/>
    </source>
</evidence>
<evidence type="ECO:0000256" key="1">
    <source>
        <dbReference type="SAM" id="SignalP"/>
    </source>
</evidence>